<feature type="domain" description="VWFD" evidence="9">
    <location>
        <begin position="1426"/>
        <end position="1615"/>
    </location>
</feature>
<dbReference type="FunFam" id="1.25.10.20:FF:000003">
    <property type="entry name" value="Vitellogenin C"/>
    <property type="match status" value="1"/>
</dbReference>
<evidence type="ECO:0000256" key="6">
    <source>
        <dbReference type="SAM" id="MobiDB-lite"/>
    </source>
</evidence>
<evidence type="ECO:0000313" key="11">
    <source>
        <dbReference type="Proteomes" id="UP001231518"/>
    </source>
</evidence>
<dbReference type="Pfam" id="PF09172">
    <property type="entry name" value="Vit_open_b-sht"/>
    <property type="match status" value="1"/>
</dbReference>
<dbReference type="InterPro" id="IPR015255">
    <property type="entry name" value="Vitellinogen_open_b-sht"/>
</dbReference>
<dbReference type="SMART" id="SM01169">
    <property type="entry name" value="DUF1943"/>
    <property type="match status" value="1"/>
</dbReference>
<dbReference type="InterPro" id="IPR011030">
    <property type="entry name" value="Lipovitellin_superhlx_dom"/>
</dbReference>
<evidence type="ECO:0000256" key="5">
    <source>
        <dbReference type="PROSITE-ProRule" id="PRU00557"/>
    </source>
</evidence>
<dbReference type="Gene3D" id="2.20.80.10">
    <property type="entry name" value="Lipovitellin-phosvitin complex, chain A, domain 4"/>
    <property type="match status" value="1"/>
</dbReference>
<evidence type="ECO:0000256" key="1">
    <source>
        <dbReference type="ARBA" id="ARBA00022729"/>
    </source>
</evidence>
<dbReference type="Pfam" id="PF00094">
    <property type="entry name" value="VWD"/>
    <property type="match status" value="1"/>
</dbReference>
<keyword evidence="3" id="KW-1015">Disulfide bond</keyword>
<dbReference type="Gene3D" id="1.25.10.20">
    <property type="entry name" value="Vitellinogen, superhelical"/>
    <property type="match status" value="1"/>
</dbReference>
<evidence type="ECO:0000256" key="7">
    <source>
        <dbReference type="SAM" id="SignalP"/>
    </source>
</evidence>
<dbReference type="GO" id="GO:0005319">
    <property type="term" value="F:lipid transporter activity"/>
    <property type="evidence" value="ECO:0007669"/>
    <property type="project" value="InterPro"/>
</dbReference>
<dbReference type="InterPro" id="IPR015819">
    <property type="entry name" value="Lipid_transp_b-sht_shell"/>
</dbReference>
<dbReference type="PROSITE" id="PS51233">
    <property type="entry name" value="VWFD"/>
    <property type="match status" value="1"/>
</dbReference>
<dbReference type="InterPro" id="IPR001846">
    <property type="entry name" value="VWF_type-D"/>
</dbReference>
<dbReference type="EMBL" id="JARGEI010000030">
    <property type="protein sequence ID" value="KAJ8705338.1"/>
    <property type="molecule type" value="Genomic_DNA"/>
</dbReference>
<dbReference type="Pfam" id="PF01347">
    <property type="entry name" value="Vitellogenin_N"/>
    <property type="match status" value="1"/>
</dbReference>
<comment type="caution">
    <text evidence="10">The sequence shown here is derived from an EMBL/GenBank/DDBJ whole genome shotgun (WGS) entry which is preliminary data.</text>
</comment>
<evidence type="ECO:0000256" key="2">
    <source>
        <dbReference type="ARBA" id="ARBA00022761"/>
    </source>
</evidence>
<dbReference type="PANTHER" id="PTHR23345">
    <property type="entry name" value="VITELLOGENIN-RELATED"/>
    <property type="match status" value="1"/>
</dbReference>
<dbReference type="SUPFAM" id="SSF56968">
    <property type="entry name" value="Lipovitellin-phosvitin complex, beta-sheet shell regions"/>
    <property type="match status" value="2"/>
</dbReference>
<evidence type="ECO:0008006" key="12">
    <source>
        <dbReference type="Google" id="ProtNLM"/>
    </source>
</evidence>
<feature type="chain" id="PRO_5041912127" description="Vitellogenin" evidence="7">
    <location>
        <begin position="16"/>
        <end position="1759"/>
    </location>
</feature>
<dbReference type="PANTHER" id="PTHR23345:SF15">
    <property type="entry name" value="VITELLOGENIN 1-RELATED"/>
    <property type="match status" value="1"/>
</dbReference>
<evidence type="ECO:0000313" key="10">
    <source>
        <dbReference type="EMBL" id="KAJ8705338.1"/>
    </source>
</evidence>
<dbReference type="SMART" id="SM00216">
    <property type="entry name" value="VWD"/>
    <property type="match status" value="1"/>
</dbReference>
<accession>A0AAD7Y7M0</accession>
<protein>
    <recommendedName>
        <fullName evidence="12">Vitellogenin</fullName>
    </recommendedName>
</protein>
<dbReference type="InterPro" id="IPR001747">
    <property type="entry name" value="Vitellogenin_N"/>
</dbReference>
<feature type="compositionally biased region" description="Basic and acidic residues" evidence="6">
    <location>
        <begin position="356"/>
        <end position="371"/>
    </location>
</feature>
<feature type="domain" description="Vitellogenin" evidence="8">
    <location>
        <begin position="29"/>
        <end position="793"/>
    </location>
</feature>
<dbReference type="Proteomes" id="UP001231518">
    <property type="component" value="Chromosome 27"/>
</dbReference>
<dbReference type="GO" id="GO:0045735">
    <property type="term" value="F:nutrient reservoir activity"/>
    <property type="evidence" value="ECO:0007669"/>
    <property type="project" value="UniProtKB-KW"/>
</dbReference>
<reference evidence="10" key="1">
    <citation type="submission" date="2023-03" db="EMBL/GenBank/DDBJ databases">
        <title>Chromosome-level genomes of two armyworms, Mythimna separata and Mythimna loreyi, provide insights into the biosynthesis and reception of sex pheromones.</title>
        <authorList>
            <person name="Zhao H."/>
        </authorList>
    </citation>
    <scope>NUCLEOTIDE SEQUENCE</scope>
    <source>
        <strain evidence="10">BeijingLab</strain>
        <tissue evidence="10">Pupa</tissue>
    </source>
</reference>
<sequence>MKLLVLAAFIAVVSSGRLSEQQLDNQWPWQTGRLYRYDVNTHTLARLQEGASTGNAFRAKFILRVVSPGRLQARLENPQRAQFHQQLPNNIAIPSDLKYETVQNLDKPFEISVEGGRVLGLNLPSVFQLSHENLLKGLISALQVDLSAYHHVRNLPNNFDRERQQGLFKKMEADVTGDCETMYTVSPVAAEWRRELPLFVSEEDPMEITKSKNYGHCHHRVAYHFGVPEGFEWTGTAHSNEEKQFISHSATSRILAGKQGPIYKAETTSFVTVHPHLYGQQKAQVHSYVSLNLMSVEQDSGAEWQKPESSRQIHTLLYAMSTKQMAYHDQSSKSGESAESHEHINVQLEGLRSRVRRSDVQQERMFNKDWRSSSSSDSSSAYINDDVPRMNEPAYAALYMSALPRGDKKQNVLNVQKLLQDIAQQLQNPNNMPKADFLSKFNILVRIVASMSTEQLAQISRGIEVGRNSNNSVKTDMWMIFRDVVVQAGTPPAFMQIKIWIMSKKLQGEEAAQVLSTLARTLRYPTKEIMAQFFELAMSTEVQQQERLNTSALIAATEFIRMGQVNNETAHSYYPTHMYGRLARRHDRFVLDNILPRLSELLKQAIEAKEWSRALVYVKAIGNLGHPEILYVFSPYLEGRIEVSTHLRVQMIVNLRHLSNQKDKYVRAVLYSIMRNTAEPYEVRVAAILNLFMAHPTAEMMQVMAQMTHDDPSIQVRAVLKNGILTAASLKEPRFWHLSRAAQSVKEIVTRENLGMHYSNKFYINNYVNDGELENFQVASYIGGESSVLPQYQRHSWMNKLGGRALENMIGASFSDVQEIVDFIKTMLFEPQRSEANHKFNAQRITEMLNIKRESQRPFEGSFFYDIFNQERFYSFDEGDLIRLVQDIMEYMKEVEQGVEKHYTKVFNSNQVSVMFPIASGMPFIYKYKEPVVMHIQSKAKGKIDRDPKNRNNLSSFMDKELQLTLARNIDGTVGFMDTLTNQLAIAGVVKKYQINVPVKLSFQMESGQAKMKVEPLRPDQDYTIAHYSVWPFTTYQKKDTLVPYSQDPATKIVERSRKVLSTDMKFGQQAGTVFQLQGYSYSTDFRNAGNLVQALYNIGDLLGARDIALTHYNFRYLGKQSQNKVVTFTAAHDTFFNQKQSGELGQADNRNDVTPNSGVRREEMVKRVASGINNAKVQVVDVSATFEGPLKQEYVLTAAIANSPIDRKIQYVLFAGRNSVKLGNEQINAVVKVTKPEILPLNFLEALQKDMKMTYEADIKFGQNGNIHIQGNTERSQKFTEYLKNHPLAKLVQQDIANGNLYQATSLKMLIMAHTPDNFKASVTYKNMSPMYMYWAAQVNQILKQLSWNTEVNPLKRVADGKLQLEVETFYGENTLRFEMTSPSGLVRVENLPIPMITPYIVSVYTPFSTVERIVNYLTSYQYQPFCTIDGTKVRTFSNRTYDYELSRSWHVVMQEEYNKARGKWDELVILARRPTQLQQQIYISYKTETGKDLEIEILPSKSHKAIVEVKTNSKKISEGDLTIYWDDVAEVPLLQYYTQAEGILMLNIRDGRLRIMYDGQRMVLTTQEYRTTTRGICGQNTGEPRNDYQTPHGLVDLPEHYGASFALDVEDSDPKTQGLKMEAQQKAYQRIPKYTAILRSDEEWNKAIMQRDQDWDSQNVYRTRSHGLTVRGQCQVQQQIQYHENHGEICITTIPLPSCPSHCHGEGYKVQAAQVICRPKTDEQFRSFRSQIHQGQNPQVDGVPRVEQYRVPTSCKA</sequence>
<gene>
    <name evidence="10" type="ORF">PYW07_011165</name>
</gene>
<comment type="caution">
    <text evidence="5">Lacks conserved residue(s) required for the propagation of feature annotation.</text>
</comment>
<proteinExistence type="predicted"/>
<keyword evidence="4" id="KW-0325">Glycoprotein</keyword>
<dbReference type="SMART" id="SM00638">
    <property type="entry name" value="LPD_N"/>
    <property type="match status" value="1"/>
</dbReference>
<dbReference type="PROSITE" id="PS51211">
    <property type="entry name" value="VITELLOGENIN"/>
    <property type="match status" value="1"/>
</dbReference>
<dbReference type="InterPro" id="IPR015816">
    <property type="entry name" value="Vitellinogen_b-sht_N"/>
</dbReference>
<keyword evidence="11" id="KW-1185">Reference proteome</keyword>
<dbReference type="InterPro" id="IPR050733">
    <property type="entry name" value="Vitellogenin/Apolipophorin"/>
</dbReference>
<keyword evidence="1 7" id="KW-0732">Signal</keyword>
<evidence type="ECO:0000259" key="9">
    <source>
        <dbReference type="PROSITE" id="PS51233"/>
    </source>
</evidence>
<evidence type="ECO:0000256" key="3">
    <source>
        <dbReference type="ARBA" id="ARBA00023157"/>
    </source>
</evidence>
<feature type="region of interest" description="Disordered" evidence="6">
    <location>
        <begin position="327"/>
        <end position="385"/>
    </location>
</feature>
<dbReference type="SUPFAM" id="SSF48431">
    <property type="entry name" value="Lipovitellin-phosvitin complex, superhelical domain"/>
    <property type="match status" value="1"/>
</dbReference>
<feature type="signal peptide" evidence="7">
    <location>
        <begin position="1"/>
        <end position="15"/>
    </location>
</feature>
<organism evidence="10 11">
    <name type="scientific">Mythimna separata</name>
    <name type="common">Oriental armyworm</name>
    <name type="synonym">Pseudaletia separata</name>
    <dbReference type="NCBI Taxonomy" id="271217"/>
    <lineage>
        <taxon>Eukaryota</taxon>
        <taxon>Metazoa</taxon>
        <taxon>Ecdysozoa</taxon>
        <taxon>Arthropoda</taxon>
        <taxon>Hexapoda</taxon>
        <taxon>Insecta</taxon>
        <taxon>Pterygota</taxon>
        <taxon>Neoptera</taxon>
        <taxon>Endopterygota</taxon>
        <taxon>Lepidoptera</taxon>
        <taxon>Glossata</taxon>
        <taxon>Ditrysia</taxon>
        <taxon>Noctuoidea</taxon>
        <taxon>Noctuidae</taxon>
        <taxon>Noctuinae</taxon>
        <taxon>Hadenini</taxon>
        <taxon>Mythimna</taxon>
    </lineage>
</organism>
<evidence type="ECO:0000259" key="8">
    <source>
        <dbReference type="PROSITE" id="PS51211"/>
    </source>
</evidence>
<name>A0AAD7Y7M0_MYTSE</name>
<dbReference type="Gene3D" id="2.30.230.10">
    <property type="entry name" value="Lipovitellin, beta-sheet shell regions, chain A"/>
    <property type="match status" value="1"/>
</dbReference>
<evidence type="ECO:0000256" key="4">
    <source>
        <dbReference type="ARBA" id="ARBA00023180"/>
    </source>
</evidence>
<keyword evidence="2" id="KW-0758">Storage protein</keyword>